<evidence type="ECO:0000313" key="2">
    <source>
        <dbReference type="EMBL" id="EFN63195.1"/>
    </source>
</evidence>
<dbReference type="OrthoDB" id="6338576at2759"/>
<accession>E2ATP1</accession>
<dbReference type="InParanoid" id="E2ATP1"/>
<feature type="domain" description="DUF4789" evidence="1">
    <location>
        <begin position="183"/>
        <end position="269"/>
    </location>
</feature>
<dbReference type="AlphaFoldDB" id="E2ATP1"/>
<dbReference type="Pfam" id="PF16033">
    <property type="entry name" value="DUF4789"/>
    <property type="match status" value="2"/>
</dbReference>
<protein>
    <recommendedName>
        <fullName evidence="1">DUF4789 domain-containing protein</fullName>
    </recommendedName>
</protein>
<proteinExistence type="predicted"/>
<evidence type="ECO:0000313" key="3">
    <source>
        <dbReference type="Proteomes" id="UP000000311"/>
    </source>
</evidence>
<feature type="non-terminal residue" evidence="2">
    <location>
        <position position="1"/>
    </location>
</feature>
<organism evidence="3">
    <name type="scientific">Camponotus floridanus</name>
    <name type="common">Florida carpenter ant</name>
    <dbReference type="NCBI Taxonomy" id="104421"/>
    <lineage>
        <taxon>Eukaryota</taxon>
        <taxon>Metazoa</taxon>
        <taxon>Ecdysozoa</taxon>
        <taxon>Arthropoda</taxon>
        <taxon>Hexapoda</taxon>
        <taxon>Insecta</taxon>
        <taxon>Pterygota</taxon>
        <taxon>Neoptera</taxon>
        <taxon>Endopterygota</taxon>
        <taxon>Hymenoptera</taxon>
        <taxon>Apocrita</taxon>
        <taxon>Aculeata</taxon>
        <taxon>Formicoidea</taxon>
        <taxon>Formicidae</taxon>
        <taxon>Formicinae</taxon>
        <taxon>Camponotus</taxon>
    </lineage>
</organism>
<dbReference type="InterPro" id="IPR031993">
    <property type="entry name" value="DUF4789"/>
</dbReference>
<dbReference type="PANTHER" id="PTHR21177">
    <property type="entry name" value="IP06524P-RELATED"/>
    <property type="match status" value="1"/>
</dbReference>
<dbReference type="Proteomes" id="UP000000311">
    <property type="component" value="Unassembled WGS sequence"/>
</dbReference>
<dbReference type="EMBL" id="GL442637">
    <property type="protein sequence ID" value="EFN63195.1"/>
    <property type="molecule type" value="Genomic_DNA"/>
</dbReference>
<keyword evidence="3" id="KW-1185">Reference proteome</keyword>
<feature type="domain" description="DUF4789" evidence="1">
    <location>
        <begin position="2"/>
        <end position="60"/>
    </location>
</feature>
<gene>
    <name evidence="2" type="ORF">EAG_09292</name>
</gene>
<reference evidence="2 3" key="1">
    <citation type="journal article" date="2010" name="Science">
        <title>Genomic comparison of the ants Camponotus floridanus and Harpegnathos saltator.</title>
        <authorList>
            <person name="Bonasio R."/>
            <person name="Zhang G."/>
            <person name="Ye C."/>
            <person name="Mutti N.S."/>
            <person name="Fang X."/>
            <person name="Qin N."/>
            <person name="Donahue G."/>
            <person name="Yang P."/>
            <person name="Li Q."/>
            <person name="Li C."/>
            <person name="Zhang P."/>
            <person name="Huang Z."/>
            <person name="Berger S.L."/>
            <person name="Reinberg D."/>
            <person name="Wang J."/>
            <person name="Liebig J."/>
        </authorList>
    </citation>
    <scope>NUCLEOTIDE SEQUENCE [LARGE SCALE GENOMIC DNA]</scope>
    <source>
        <strain evidence="3">C129</strain>
    </source>
</reference>
<name>E2ATP1_CAMFO</name>
<dbReference type="PANTHER" id="PTHR21177:SF4">
    <property type="entry name" value="IP06524P"/>
    <property type="match status" value="1"/>
</dbReference>
<evidence type="ECO:0000259" key="1">
    <source>
        <dbReference type="Pfam" id="PF16033"/>
    </source>
</evidence>
<sequence>KNHPIYDCKPQFLYFPLNDSCYEAYRQGSCLRICPSKNYFVLLENETVARCVENPCLEDGILETLGPCEPGEILDVDETIFQLKCREELSSFIRPTRHCPSGSRRSLKLGVCRIVRTRHNYIQIRPTGKMKCLYIGVVLFMYNYMMIPGQELTFPIDEETPYVSGGNSTVITDRIPVSIPDSCPKNMLLYPGDGVKSTWVCDCKPRFLYFPLNDSCHEAYRQGPCPSENYVVLPEDEAVPRCVKNPCLEDGVVPYNDTCYPLKTAGGPCAPDGTISVNETTFKLECVPIDVSPFVIIDPPKRTPKCPPGSRRSMLGVCKKIQRQIQ</sequence>